<dbReference type="GO" id="GO:0006355">
    <property type="term" value="P:regulation of DNA-templated transcription"/>
    <property type="evidence" value="ECO:0007669"/>
    <property type="project" value="InterPro"/>
</dbReference>
<dbReference type="PROSITE" id="PS50043">
    <property type="entry name" value="HTH_LUXR_2"/>
    <property type="match status" value="1"/>
</dbReference>
<dbReference type="InterPro" id="IPR000792">
    <property type="entry name" value="Tscrpt_reg_LuxR_C"/>
</dbReference>
<evidence type="ECO:0000256" key="2">
    <source>
        <dbReference type="ARBA" id="ARBA00023125"/>
    </source>
</evidence>
<evidence type="ECO:0000313" key="5">
    <source>
        <dbReference type="EMBL" id="ACU72358.1"/>
    </source>
</evidence>
<dbReference type="PRINTS" id="PR00038">
    <property type="entry name" value="HTHLUXR"/>
</dbReference>
<feature type="domain" description="HTH luxR-type" evidence="4">
    <location>
        <begin position="147"/>
        <end position="212"/>
    </location>
</feature>
<dbReference type="eggNOG" id="COG2197">
    <property type="taxonomic scope" value="Bacteria"/>
</dbReference>
<dbReference type="SMART" id="SM00421">
    <property type="entry name" value="HTH_LUXR"/>
    <property type="match status" value="1"/>
</dbReference>
<dbReference type="EMBL" id="CP001700">
    <property type="protein sequence ID" value="ACU72358.1"/>
    <property type="molecule type" value="Genomic_DNA"/>
</dbReference>
<evidence type="ECO:0000313" key="6">
    <source>
        <dbReference type="Proteomes" id="UP000000851"/>
    </source>
</evidence>
<keyword evidence="3" id="KW-0804">Transcription</keyword>
<organism evidence="5 6">
    <name type="scientific">Catenulispora acidiphila (strain DSM 44928 / JCM 14897 / NBRC 102108 / NRRL B-24433 / ID139908)</name>
    <dbReference type="NCBI Taxonomy" id="479433"/>
    <lineage>
        <taxon>Bacteria</taxon>
        <taxon>Bacillati</taxon>
        <taxon>Actinomycetota</taxon>
        <taxon>Actinomycetes</taxon>
        <taxon>Catenulisporales</taxon>
        <taxon>Catenulisporaceae</taxon>
        <taxon>Catenulispora</taxon>
    </lineage>
</organism>
<dbReference type="InterPro" id="IPR016032">
    <property type="entry name" value="Sig_transdc_resp-reg_C-effctor"/>
</dbReference>
<dbReference type="CDD" id="cd06170">
    <property type="entry name" value="LuxR_C_like"/>
    <property type="match status" value="1"/>
</dbReference>
<reference evidence="5 6" key="1">
    <citation type="journal article" date="2009" name="Stand. Genomic Sci.">
        <title>Complete genome sequence of Catenulispora acidiphila type strain (ID 139908).</title>
        <authorList>
            <person name="Copeland A."/>
            <person name="Lapidus A."/>
            <person name="Glavina Del Rio T."/>
            <person name="Nolan M."/>
            <person name="Lucas S."/>
            <person name="Chen F."/>
            <person name="Tice H."/>
            <person name="Cheng J.F."/>
            <person name="Bruce D."/>
            <person name="Goodwin L."/>
            <person name="Pitluck S."/>
            <person name="Mikhailova N."/>
            <person name="Pati A."/>
            <person name="Ivanova N."/>
            <person name="Mavromatis K."/>
            <person name="Chen A."/>
            <person name="Palaniappan K."/>
            <person name="Chain P."/>
            <person name="Land M."/>
            <person name="Hauser L."/>
            <person name="Chang Y.J."/>
            <person name="Jeffries C.D."/>
            <person name="Chertkov O."/>
            <person name="Brettin T."/>
            <person name="Detter J.C."/>
            <person name="Han C."/>
            <person name="Ali Z."/>
            <person name="Tindall B.J."/>
            <person name="Goker M."/>
            <person name="Bristow J."/>
            <person name="Eisen J.A."/>
            <person name="Markowitz V."/>
            <person name="Hugenholtz P."/>
            <person name="Kyrpides N.C."/>
            <person name="Klenk H.P."/>
        </authorList>
    </citation>
    <scope>NUCLEOTIDE SEQUENCE [LARGE SCALE GENOMIC DNA]</scope>
    <source>
        <strain evidence="6">DSM 44928 / JCM 14897 / NBRC 102108 / NRRL B-24433 / ID139908</strain>
    </source>
</reference>
<dbReference type="Gene3D" id="3.40.50.2300">
    <property type="match status" value="1"/>
</dbReference>
<keyword evidence="6" id="KW-1185">Reference proteome</keyword>
<evidence type="ECO:0000256" key="3">
    <source>
        <dbReference type="ARBA" id="ARBA00023163"/>
    </source>
</evidence>
<protein>
    <submittedName>
        <fullName evidence="5">Transcriptional regulator, LuxR family</fullName>
    </submittedName>
</protein>
<dbReference type="AlphaFoldDB" id="C7Q938"/>
<dbReference type="HOGENOM" id="CLU_1218033_0_0_11"/>
<dbReference type="SUPFAM" id="SSF46894">
    <property type="entry name" value="C-terminal effector domain of the bipartite response regulators"/>
    <property type="match status" value="1"/>
</dbReference>
<keyword evidence="2" id="KW-0238">DNA-binding</keyword>
<evidence type="ECO:0000256" key="1">
    <source>
        <dbReference type="ARBA" id="ARBA00023015"/>
    </source>
</evidence>
<dbReference type="Pfam" id="PF00196">
    <property type="entry name" value="GerE"/>
    <property type="match status" value="1"/>
</dbReference>
<proteinExistence type="predicted"/>
<dbReference type="InParanoid" id="C7Q938"/>
<sequence length="227" mass="23856">MYFQRTHWENEVIRADLLSSSPIYLVGLIQILKDAGITVVSVRTVVDSEPFWVADVIVVDAETLPGDDPRPVAAMAACAPVLIVNHDHVVEPEAYLRAGAAGVVERREPGECIANAVRAVAAGIAIAPCTCTAAEQLSAPADAEADPEAGAGGLSGREAQVLRHISLGLTHGQIATRLGISPHTVDTYVKRIRSKLGAGNKAELTRAALLGRDHKAARPALRGGRTA</sequence>
<gene>
    <name evidence="5" type="ordered locus">Caci_3452</name>
</gene>
<dbReference type="KEGG" id="cai:Caci_3452"/>
<name>C7Q938_CATAD</name>
<dbReference type="STRING" id="479433.Caci_3452"/>
<dbReference type="PANTHER" id="PTHR44688">
    <property type="entry name" value="DNA-BINDING TRANSCRIPTIONAL ACTIVATOR DEVR_DOSR"/>
    <property type="match status" value="1"/>
</dbReference>
<evidence type="ECO:0000259" key="4">
    <source>
        <dbReference type="PROSITE" id="PS50043"/>
    </source>
</evidence>
<accession>C7Q938</accession>
<keyword evidence="1" id="KW-0805">Transcription regulation</keyword>
<dbReference type="PANTHER" id="PTHR44688:SF16">
    <property type="entry name" value="DNA-BINDING TRANSCRIPTIONAL ACTIVATOR DEVR_DOSR"/>
    <property type="match status" value="1"/>
</dbReference>
<dbReference type="GO" id="GO:0003677">
    <property type="term" value="F:DNA binding"/>
    <property type="evidence" value="ECO:0007669"/>
    <property type="project" value="UniProtKB-KW"/>
</dbReference>
<dbReference type="Proteomes" id="UP000000851">
    <property type="component" value="Chromosome"/>
</dbReference>